<evidence type="ECO:0000256" key="2">
    <source>
        <dbReference type="SAM" id="MobiDB-lite"/>
    </source>
</evidence>
<name>A0A139AVF9_GONPJ</name>
<feature type="coiled-coil region" evidence="1">
    <location>
        <begin position="91"/>
        <end position="118"/>
    </location>
</feature>
<dbReference type="OrthoDB" id="342454at2759"/>
<dbReference type="Proteomes" id="UP000070544">
    <property type="component" value="Unassembled WGS sequence"/>
</dbReference>
<protein>
    <recommendedName>
        <fullName evidence="3">J domain-containing protein</fullName>
    </recommendedName>
</protein>
<feature type="domain" description="J" evidence="3">
    <location>
        <begin position="39"/>
        <end position="110"/>
    </location>
</feature>
<dbReference type="EMBL" id="KQ965735">
    <property type="protein sequence ID" value="KXS20573.1"/>
    <property type="molecule type" value="Genomic_DNA"/>
</dbReference>
<evidence type="ECO:0000313" key="5">
    <source>
        <dbReference type="Proteomes" id="UP000070544"/>
    </source>
</evidence>
<dbReference type="Gene3D" id="1.10.287.110">
    <property type="entry name" value="DnaJ domain"/>
    <property type="match status" value="1"/>
</dbReference>
<sequence>MALDPNSPSFNLDFYLKKQATEWVQDSEVDRILQCSPLDPFQILELDVYSKSLAENQLKFEDRFPQEKDIKAAYRKKSLLLHPDKCKHPETSKAFDVLKKAEQQLSDLEKRRDLLVVLDEATREAQRTVANNSNVRPPAGTSNPSLNTLVRSRFLRMLSSSQSRSASLLASNLERERKQKEEVENELKRKRQYDKEWEETREKRVGSWRDFQKKGKGAGGLKKLKT</sequence>
<dbReference type="PROSITE" id="PS50076">
    <property type="entry name" value="DNAJ_2"/>
    <property type="match status" value="1"/>
</dbReference>
<dbReference type="InterPro" id="IPR001623">
    <property type="entry name" value="DnaJ_domain"/>
</dbReference>
<accession>A0A139AVF9</accession>
<evidence type="ECO:0000313" key="4">
    <source>
        <dbReference type="EMBL" id="KXS20573.1"/>
    </source>
</evidence>
<dbReference type="PANTHER" id="PTHR46620">
    <property type="entry name" value="J DOMAIN-CONTAINING PROTEIN SPF31"/>
    <property type="match status" value="1"/>
</dbReference>
<proteinExistence type="predicted"/>
<dbReference type="CDD" id="cd06257">
    <property type="entry name" value="DnaJ"/>
    <property type="match status" value="1"/>
</dbReference>
<dbReference type="SUPFAM" id="SSF46565">
    <property type="entry name" value="Chaperone J-domain"/>
    <property type="match status" value="1"/>
</dbReference>
<evidence type="ECO:0000256" key="1">
    <source>
        <dbReference type="SAM" id="Coils"/>
    </source>
</evidence>
<dbReference type="STRING" id="1344416.A0A139AVF9"/>
<keyword evidence="5" id="KW-1185">Reference proteome</keyword>
<feature type="region of interest" description="Disordered" evidence="2">
    <location>
        <begin position="165"/>
        <end position="226"/>
    </location>
</feature>
<dbReference type="AlphaFoldDB" id="A0A139AVF9"/>
<evidence type="ECO:0000259" key="3">
    <source>
        <dbReference type="PROSITE" id="PS50076"/>
    </source>
</evidence>
<keyword evidence="1" id="KW-0175">Coiled coil</keyword>
<organism evidence="4 5">
    <name type="scientific">Gonapodya prolifera (strain JEL478)</name>
    <name type="common">Monoblepharis prolifera</name>
    <dbReference type="NCBI Taxonomy" id="1344416"/>
    <lineage>
        <taxon>Eukaryota</taxon>
        <taxon>Fungi</taxon>
        <taxon>Fungi incertae sedis</taxon>
        <taxon>Chytridiomycota</taxon>
        <taxon>Chytridiomycota incertae sedis</taxon>
        <taxon>Monoblepharidomycetes</taxon>
        <taxon>Monoblepharidales</taxon>
        <taxon>Gonapodyaceae</taxon>
        <taxon>Gonapodya</taxon>
    </lineage>
</organism>
<dbReference type="Pfam" id="PF00226">
    <property type="entry name" value="DnaJ"/>
    <property type="match status" value="1"/>
</dbReference>
<dbReference type="PANTHER" id="PTHR46620:SF1">
    <property type="entry name" value="J DOMAIN-CONTAINING PROTEIN SPF31"/>
    <property type="match status" value="1"/>
</dbReference>
<gene>
    <name evidence="4" type="ORF">M427DRAFT_52168</name>
</gene>
<feature type="compositionally biased region" description="Basic and acidic residues" evidence="2">
    <location>
        <begin position="173"/>
        <end position="213"/>
    </location>
</feature>
<dbReference type="InterPro" id="IPR036869">
    <property type="entry name" value="J_dom_sf"/>
</dbReference>
<dbReference type="OMA" id="NWEDERD"/>
<dbReference type="SMART" id="SM00271">
    <property type="entry name" value="DnaJ"/>
    <property type="match status" value="1"/>
</dbReference>
<reference evidence="4 5" key="1">
    <citation type="journal article" date="2015" name="Genome Biol. Evol.">
        <title>Phylogenomic analyses indicate that early fungi evolved digesting cell walls of algal ancestors of land plants.</title>
        <authorList>
            <person name="Chang Y."/>
            <person name="Wang S."/>
            <person name="Sekimoto S."/>
            <person name="Aerts A.L."/>
            <person name="Choi C."/>
            <person name="Clum A."/>
            <person name="LaButti K.M."/>
            <person name="Lindquist E.A."/>
            <person name="Yee Ngan C."/>
            <person name="Ohm R.A."/>
            <person name="Salamov A.A."/>
            <person name="Grigoriev I.V."/>
            <person name="Spatafora J.W."/>
            <person name="Berbee M.L."/>
        </authorList>
    </citation>
    <scope>NUCLEOTIDE SEQUENCE [LARGE SCALE GENOMIC DNA]</scope>
    <source>
        <strain evidence="4 5">JEL478</strain>
    </source>
</reference>